<feature type="compositionally biased region" description="Polar residues" evidence="1">
    <location>
        <begin position="462"/>
        <end position="472"/>
    </location>
</feature>
<dbReference type="EMBL" id="KZ992545">
    <property type="protein sequence ID" value="RKP09064.1"/>
    <property type="molecule type" value="Genomic_DNA"/>
</dbReference>
<evidence type="ECO:0000256" key="1">
    <source>
        <dbReference type="SAM" id="MobiDB-lite"/>
    </source>
</evidence>
<evidence type="ECO:0008006" key="5">
    <source>
        <dbReference type="Google" id="ProtNLM"/>
    </source>
</evidence>
<dbReference type="PANTHER" id="PTHR10845">
    <property type="entry name" value="REGULATOR OF G PROTEIN SIGNALING"/>
    <property type="match status" value="1"/>
</dbReference>
<gene>
    <name evidence="3" type="ORF">THASP1DRAFT_29147</name>
</gene>
<dbReference type="OrthoDB" id="196547at2759"/>
<evidence type="ECO:0000313" key="4">
    <source>
        <dbReference type="Proteomes" id="UP000271241"/>
    </source>
</evidence>
<dbReference type="STRING" id="78915.A0A4P9XSE8"/>
<dbReference type="PANTHER" id="PTHR10845:SF192">
    <property type="entry name" value="DOUBLE HIT, ISOFORM B"/>
    <property type="match status" value="1"/>
</dbReference>
<feature type="transmembrane region" description="Helical" evidence="2">
    <location>
        <begin position="41"/>
        <end position="60"/>
    </location>
</feature>
<accession>A0A4P9XSE8</accession>
<feature type="transmembrane region" description="Helical" evidence="2">
    <location>
        <begin position="267"/>
        <end position="284"/>
    </location>
</feature>
<keyword evidence="2" id="KW-1133">Transmembrane helix</keyword>
<feature type="region of interest" description="Disordered" evidence="1">
    <location>
        <begin position="420"/>
        <end position="472"/>
    </location>
</feature>
<feature type="transmembrane region" description="Helical" evidence="2">
    <location>
        <begin position="6"/>
        <end position="29"/>
    </location>
</feature>
<feature type="transmembrane region" description="Helical" evidence="2">
    <location>
        <begin position="72"/>
        <end position="93"/>
    </location>
</feature>
<evidence type="ECO:0000313" key="3">
    <source>
        <dbReference type="EMBL" id="RKP09064.1"/>
    </source>
</evidence>
<feature type="transmembrane region" description="Helical" evidence="2">
    <location>
        <begin position="232"/>
        <end position="255"/>
    </location>
</feature>
<feature type="transmembrane region" description="Helical" evidence="2">
    <location>
        <begin position="304"/>
        <end position="326"/>
    </location>
</feature>
<dbReference type="Gene3D" id="1.10.167.10">
    <property type="entry name" value="Regulator of G-protein Signalling 4, domain 2"/>
    <property type="match status" value="1"/>
</dbReference>
<feature type="transmembrane region" description="Helical" evidence="2">
    <location>
        <begin position="191"/>
        <end position="212"/>
    </location>
</feature>
<keyword evidence="2" id="KW-0472">Membrane</keyword>
<dbReference type="InterPro" id="IPR036305">
    <property type="entry name" value="RGS_sf"/>
</dbReference>
<keyword evidence="4" id="KW-1185">Reference proteome</keyword>
<evidence type="ECO:0000256" key="2">
    <source>
        <dbReference type="SAM" id="Phobius"/>
    </source>
</evidence>
<dbReference type="Proteomes" id="UP000271241">
    <property type="component" value="Unassembled WGS sequence"/>
</dbReference>
<name>A0A4P9XSE8_9FUNG</name>
<dbReference type="SUPFAM" id="SSF48097">
    <property type="entry name" value="Regulator of G-protein signaling, RGS"/>
    <property type="match status" value="1"/>
</dbReference>
<organism evidence="3 4">
    <name type="scientific">Thamnocephalis sphaerospora</name>
    <dbReference type="NCBI Taxonomy" id="78915"/>
    <lineage>
        <taxon>Eukaryota</taxon>
        <taxon>Fungi</taxon>
        <taxon>Fungi incertae sedis</taxon>
        <taxon>Zoopagomycota</taxon>
        <taxon>Zoopagomycotina</taxon>
        <taxon>Zoopagomycetes</taxon>
        <taxon>Zoopagales</taxon>
        <taxon>Sigmoideomycetaceae</taxon>
        <taxon>Thamnocephalis</taxon>
    </lineage>
</organism>
<proteinExistence type="predicted"/>
<sequence length="562" mass="64259">MELSNALYKAFAIMADVIYVVDLAVYVWLARTEAPLRHRGVLLTCVHTLATIVFTTLIIVRDPSAPQSACEAAIWMFTISLTLWVTSLALKYWRHMWLYTINRERLIKDNRRRREILEHAQILTPLTRFAASQSYDSPRDAATLDAGMPGVMQPPASDAVSTSTNSANGGTQARLLHQIIHLHFMRPEYHLYLIMLLLLLHITLALAVAILLPSYKPSPYAYSIDCRRPWPYFPVYVTMCLYYVLWLPVFTVLVWRSPDAHGIRYEMMLQTLIGNLTMLLYAVFRYMPGHGWDVARRYYPPAMMLVFGFAYSHALVVLWPIGRVVYNRERLSERRDRRQSSGTLYGMSPKTLDETLSSYAAFLHAIDNPRLREDLSAFSVRDFTTENVLFLRRLRELDLLHIRGQASANIDNYYAALAPQDSDDGQSQKGDAVSGRHTISARQKSKSAIDGDCSDNRGGSVRDSSAQADNSTDTIGSAAHIATLPHANTVYSKLKQIYEEFIDTQSEHELNLTSECHERIMQEYMQGTFSLRSLDQARDEVLQLLFHNTWPRLLHEKRSRSR</sequence>
<dbReference type="InterPro" id="IPR044926">
    <property type="entry name" value="RGS_subdomain_2"/>
</dbReference>
<keyword evidence="2" id="KW-0812">Transmembrane</keyword>
<protein>
    <recommendedName>
        <fullName evidence="5">RGS domain-containing protein</fullName>
    </recommendedName>
</protein>
<reference evidence="4" key="1">
    <citation type="journal article" date="2018" name="Nat. Microbiol.">
        <title>Leveraging single-cell genomics to expand the fungal tree of life.</title>
        <authorList>
            <person name="Ahrendt S.R."/>
            <person name="Quandt C.A."/>
            <person name="Ciobanu D."/>
            <person name="Clum A."/>
            <person name="Salamov A."/>
            <person name="Andreopoulos B."/>
            <person name="Cheng J.F."/>
            <person name="Woyke T."/>
            <person name="Pelin A."/>
            <person name="Henrissat B."/>
            <person name="Reynolds N.K."/>
            <person name="Benny G.L."/>
            <person name="Smith M.E."/>
            <person name="James T.Y."/>
            <person name="Grigoriev I.V."/>
        </authorList>
    </citation>
    <scope>NUCLEOTIDE SEQUENCE [LARGE SCALE GENOMIC DNA]</scope>
    <source>
        <strain evidence="4">RSA 1356</strain>
    </source>
</reference>
<dbReference type="AlphaFoldDB" id="A0A4P9XSE8"/>